<sequence length="188" mass="20588">MAYARALSQGDPAAARLFMRRNLPVILGLARRLLGSEAEAEDAAQDVYIKVWRGAGRWQPGTARFDSWVGRIAINACYDRLRRRREVSGEVPERADTAPLADRKISASQTAQAVREAVQALPERQRLALELCHFQEHSNIDAAAMMEVSVDALESLLARARRGLKQALADEQSNLLSGLAGGAHEGES</sequence>
<organism evidence="8 9">
    <name type="scientific">Marinicauda pacifica</name>
    <dbReference type="NCBI Taxonomy" id="1133559"/>
    <lineage>
        <taxon>Bacteria</taxon>
        <taxon>Pseudomonadati</taxon>
        <taxon>Pseudomonadota</taxon>
        <taxon>Alphaproteobacteria</taxon>
        <taxon>Maricaulales</taxon>
        <taxon>Maricaulaceae</taxon>
        <taxon>Marinicauda</taxon>
    </lineage>
</organism>
<evidence type="ECO:0000256" key="1">
    <source>
        <dbReference type="ARBA" id="ARBA00010641"/>
    </source>
</evidence>
<dbReference type="OrthoDB" id="9780326at2"/>
<evidence type="ECO:0000256" key="5">
    <source>
        <dbReference type="ARBA" id="ARBA00023163"/>
    </source>
</evidence>
<dbReference type="Proteomes" id="UP000305451">
    <property type="component" value="Unassembled WGS sequence"/>
</dbReference>
<comment type="caution">
    <text evidence="8">The sequence shown here is derived from an EMBL/GenBank/DDBJ whole genome shotgun (WGS) entry which is preliminary data.</text>
</comment>
<dbReference type="InterPro" id="IPR007627">
    <property type="entry name" value="RNA_pol_sigma70_r2"/>
</dbReference>
<dbReference type="GO" id="GO:0003677">
    <property type="term" value="F:DNA binding"/>
    <property type="evidence" value="ECO:0007669"/>
    <property type="project" value="UniProtKB-KW"/>
</dbReference>
<comment type="similarity">
    <text evidence="1">Belongs to the sigma-70 factor family. ECF subfamily.</text>
</comment>
<keyword evidence="5" id="KW-0804">Transcription</keyword>
<dbReference type="InterPro" id="IPR013325">
    <property type="entry name" value="RNA_pol_sigma_r2"/>
</dbReference>
<dbReference type="Pfam" id="PF04542">
    <property type="entry name" value="Sigma70_r2"/>
    <property type="match status" value="1"/>
</dbReference>
<dbReference type="AlphaFoldDB" id="A0A4S2H8B2"/>
<dbReference type="PANTHER" id="PTHR43133:SF8">
    <property type="entry name" value="RNA POLYMERASE SIGMA FACTOR HI_1459-RELATED"/>
    <property type="match status" value="1"/>
</dbReference>
<dbReference type="Pfam" id="PF08281">
    <property type="entry name" value="Sigma70_r4_2"/>
    <property type="match status" value="1"/>
</dbReference>
<dbReference type="SUPFAM" id="SSF88659">
    <property type="entry name" value="Sigma3 and sigma4 domains of RNA polymerase sigma factors"/>
    <property type="match status" value="1"/>
</dbReference>
<dbReference type="EMBL" id="SRXV01000005">
    <property type="protein sequence ID" value="TGY91761.1"/>
    <property type="molecule type" value="Genomic_DNA"/>
</dbReference>
<accession>A0A4S2H8B2</accession>
<feature type="domain" description="RNA polymerase sigma-70 region 2" evidence="6">
    <location>
        <begin position="19"/>
        <end position="85"/>
    </location>
</feature>
<dbReference type="NCBIfam" id="NF004113">
    <property type="entry name" value="PRK05602.1"/>
    <property type="match status" value="1"/>
</dbReference>
<feature type="domain" description="RNA polymerase sigma factor 70 region 4 type 2" evidence="7">
    <location>
        <begin position="112"/>
        <end position="162"/>
    </location>
</feature>
<evidence type="ECO:0000259" key="6">
    <source>
        <dbReference type="Pfam" id="PF04542"/>
    </source>
</evidence>
<name>A0A4S2H8B2_9PROT</name>
<dbReference type="GO" id="GO:0006352">
    <property type="term" value="P:DNA-templated transcription initiation"/>
    <property type="evidence" value="ECO:0007669"/>
    <property type="project" value="InterPro"/>
</dbReference>
<dbReference type="InterPro" id="IPR039425">
    <property type="entry name" value="RNA_pol_sigma-70-like"/>
</dbReference>
<evidence type="ECO:0000313" key="8">
    <source>
        <dbReference type="EMBL" id="TGY91761.1"/>
    </source>
</evidence>
<keyword evidence="3" id="KW-0731">Sigma factor</keyword>
<evidence type="ECO:0000256" key="2">
    <source>
        <dbReference type="ARBA" id="ARBA00023015"/>
    </source>
</evidence>
<evidence type="ECO:0000313" key="9">
    <source>
        <dbReference type="Proteomes" id="UP000305451"/>
    </source>
</evidence>
<evidence type="ECO:0000256" key="3">
    <source>
        <dbReference type="ARBA" id="ARBA00023082"/>
    </source>
</evidence>
<dbReference type="InterPro" id="IPR013249">
    <property type="entry name" value="RNA_pol_sigma70_r4_t2"/>
</dbReference>
<dbReference type="GO" id="GO:0016987">
    <property type="term" value="F:sigma factor activity"/>
    <property type="evidence" value="ECO:0007669"/>
    <property type="project" value="UniProtKB-KW"/>
</dbReference>
<dbReference type="NCBIfam" id="TIGR02937">
    <property type="entry name" value="sigma70-ECF"/>
    <property type="match status" value="1"/>
</dbReference>
<dbReference type="Gene3D" id="1.10.1740.10">
    <property type="match status" value="1"/>
</dbReference>
<gene>
    <name evidence="8" type="ORF">E5162_13995</name>
</gene>
<reference evidence="8 9" key="1">
    <citation type="journal article" date="2013" name="Int. J. Syst. Evol. Microbiol.">
        <title>Marinicauda pacifica gen. nov., sp. nov., a prosthecate alphaproteobacterium of the family Hyphomonadaceae isolated from deep seawater.</title>
        <authorList>
            <person name="Zhang X.Y."/>
            <person name="Li G.W."/>
            <person name="Wang C.S."/>
            <person name="Zhang Y.J."/>
            <person name="Xu X.W."/>
            <person name="Li H."/>
            <person name="Liu A."/>
            <person name="Liu C."/>
            <person name="Xie B.B."/>
            <person name="Qin Q.L."/>
            <person name="Xu Z."/>
            <person name="Chen X.L."/>
            <person name="Zhou B.C."/>
            <person name="Zhang Y.Z."/>
        </authorList>
    </citation>
    <scope>NUCLEOTIDE SEQUENCE [LARGE SCALE GENOMIC DNA]</scope>
    <source>
        <strain evidence="8 9">P-1 km-3</strain>
    </source>
</reference>
<evidence type="ECO:0000259" key="7">
    <source>
        <dbReference type="Pfam" id="PF08281"/>
    </source>
</evidence>
<keyword evidence="9" id="KW-1185">Reference proteome</keyword>
<evidence type="ECO:0000256" key="4">
    <source>
        <dbReference type="ARBA" id="ARBA00023125"/>
    </source>
</evidence>
<dbReference type="InterPro" id="IPR036388">
    <property type="entry name" value="WH-like_DNA-bd_sf"/>
</dbReference>
<dbReference type="PANTHER" id="PTHR43133">
    <property type="entry name" value="RNA POLYMERASE ECF-TYPE SIGMA FACTO"/>
    <property type="match status" value="1"/>
</dbReference>
<keyword evidence="2" id="KW-0805">Transcription regulation</keyword>
<proteinExistence type="inferred from homology"/>
<dbReference type="InterPro" id="IPR014284">
    <property type="entry name" value="RNA_pol_sigma-70_dom"/>
</dbReference>
<keyword evidence="4" id="KW-0238">DNA-binding</keyword>
<dbReference type="SUPFAM" id="SSF88946">
    <property type="entry name" value="Sigma2 domain of RNA polymerase sigma factors"/>
    <property type="match status" value="1"/>
</dbReference>
<protein>
    <submittedName>
        <fullName evidence="8">RNA polymerase sigma factor</fullName>
    </submittedName>
</protein>
<dbReference type="Gene3D" id="1.10.10.10">
    <property type="entry name" value="Winged helix-like DNA-binding domain superfamily/Winged helix DNA-binding domain"/>
    <property type="match status" value="1"/>
</dbReference>
<dbReference type="InterPro" id="IPR013324">
    <property type="entry name" value="RNA_pol_sigma_r3/r4-like"/>
</dbReference>